<reference evidence="3" key="1">
    <citation type="submission" date="2018-09" db="EMBL/GenBank/DDBJ databases">
        <authorList>
            <person name="Livingstone P.G."/>
            <person name="Whitworth D.E."/>
        </authorList>
    </citation>
    <scope>NUCLEOTIDE SEQUENCE [LARGE SCALE GENOMIC DNA]</scope>
    <source>
        <strain evidence="3">CA054A</strain>
    </source>
</reference>
<evidence type="ECO:0000313" key="3">
    <source>
        <dbReference type="Proteomes" id="UP000268094"/>
    </source>
</evidence>
<dbReference type="Proteomes" id="UP000268094">
    <property type="component" value="Unassembled WGS sequence"/>
</dbReference>
<keyword evidence="3" id="KW-1185">Reference proteome</keyword>
<accession>A0A3A8IIE3</accession>
<protein>
    <submittedName>
        <fullName evidence="2">Uncharacterized protein</fullName>
    </submittedName>
</protein>
<sequence length="175" mass="19357">MGYLLINADWKHPKQLTPPWVKLLEGKKVHRVLPSTWLVAGPRASQVALLERVVDAVRHGDTLVARHVDREVRTEQGPWGPEPLPPAERTPGTPEQWLLALETNGSGERFDAILDALNHLTQALGTGPCRRLTWTLMGFAMDVGAEPIIAFCGNYLGRGDKLILSRQFEPTAGSR</sequence>
<gene>
    <name evidence="2" type="ORF">D7V88_31290</name>
</gene>
<name>A0A3A8IIE3_9BACT</name>
<dbReference type="RefSeq" id="WP_120544283.1">
    <property type="nucleotide sequence ID" value="NZ_RAVZ01000288.1"/>
</dbReference>
<dbReference type="EMBL" id="RAVZ01000288">
    <property type="protein sequence ID" value="RKG77223.1"/>
    <property type="molecule type" value="Genomic_DNA"/>
</dbReference>
<evidence type="ECO:0000256" key="1">
    <source>
        <dbReference type="SAM" id="MobiDB-lite"/>
    </source>
</evidence>
<dbReference type="AlphaFoldDB" id="A0A3A8IIE3"/>
<dbReference type="OrthoDB" id="9840127at2"/>
<evidence type="ECO:0000313" key="2">
    <source>
        <dbReference type="EMBL" id="RKG77223.1"/>
    </source>
</evidence>
<proteinExistence type="predicted"/>
<organism evidence="2 3">
    <name type="scientific">Corallococcus terminator</name>
    <dbReference type="NCBI Taxonomy" id="2316733"/>
    <lineage>
        <taxon>Bacteria</taxon>
        <taxon>Pseudomonadati</taxon>
        <taxon>Myxococcota</taxon>
        <taxon>Myxococcia</taxon>
        <taxon>Myxococcales</taxon>
        <taxon>Cystobacterineae</taxon>
        <taxon>Myxococcaceae</taxon>
        <taxon>Corallococcus</taxon>
    </lineage>
</organism>
<comment type="caution">
    <text evidence="2">The sequence shown here is derived from an EMBL/GenBank/DDBJ whole genome shotgun (WGS) entry which is preliminary data.</text>
</comment>
<feature type="region of interest" description="Disordered" evidence="1">
    <location>
        <begin position="71"/>
        <end position="92"/>
    </location>
</feature>